<dbReference type="RefSeq" id="WP_330974141.1">
    <property type="nucleotide sequence ID" value="NZ_JAZGLY010000003.1"/>
</dbReference>
<dbReference type="SUPFAM" id="SSF51735">
    <property type="entry name" value="NAD(P)-binding Rossmann-fold domains"/>
    <property type="match status" value="1"/>
</dbReference>
<protein>
    <submittedName>
        <fullName evidence="3">F420-dependent NADP oxidoreductase</fullName>
    </submittedName>
</protein>
<dbReference type="InterPro" id="IPR018931">
    <property type="entry name" value="DUF2520"/>
</dbReference>
<dbReference type="Gene3D" id="1.10.1040.20">
    <property type="entry name" value="ProC-like, C-terminal domain"/>
    <property type="match status" value="1"/>
</dbReference>
<dbReference type="PANTHER" id="PTHR40459:SF1">
    <property type="entry name" value="CONSERVED HYPOTHETICAL ALANINE AND LEUCINE RICH PROTEIN"/>
    <property type="match status" value="1"/>
</dbReference>
<reference evidence="3 4" key="1">
    <citation type="submission" date="2024-01" db="EMBL/GenBank/DDBJ databases">
        <title>Niabella digestum sp. nov., isolated from waste digestion system.</title>
        <authorList>
            <person name="Zhang L."/>
        </authorList>
    </citation>
    <scope>NUCLEOTIDE SEQUENCE [LARGE SCALE GENOMIC DNA]</scope>
    <source>
        <strain evidence="3 4">A18</strain>
    </source>
</reference>
<dbReference type="EMBL" id="JAZGLY010000003">
    <property type="protein sequence ID" value="MEE6186731.1"/>
    <property type="molecule type" value="Genomic_DNA"/>
</dbReference>
<evidence type="ECO:0000313" key="4">
    <source>
        <dbReference type="Proteomes" id="UP001357452"/>
    </source>
</evidence>
<gene>
    <name evidence="3" type="ORF">V2H41_05530</name>
</gene>
<sequence>MDIVIIGSGNVAAVLGRKFVAAGHTIVQVLSRNATAASELAYEWDTKSANYTSLINKDADVYIIAVSDTAIPELANDLRLGDKVVAHTAASVKMDVLKEVTTNYGVFYPLQSLRKEQKLIPEIPIYIEAVNEKTHHILYTLAQSIYKDPPLTAGIEKREKLHVAAVFVNNFTNHIFSLAEYYCQKEGITFSELLPLIDNTFARLHSASPSDMQTGPAIRGDKETIQKHMQLLEPYPQLLKLYQFLTDSITQSIR</sequence>
<dbReference type="SUPFAM" id="SSF48179">
    <property type="entry name" value="6-phosphogluconate dehydrogenase C-terminal domain-like"/>
    <property type="match status" value="1"/>
</dbReference>
<accession>A0ABU7RFE9</accession>
<dbReference type="InterPro" id="IPR028939">
    <property type="entry name" value="P5C_Rdtase_cat_N"/>
</dbReference>
<dbReference type="PANTHER" id="PTHR40459">
    <property type="entry name" value="CONSERVED HYPOTHETICAL ALANINE AND LEUCINE RICH PROTEIN"/>
    <property type="match status" value="1"/>
</dbReference>
<keyword evidence="4" id="KW-1185">Reference proteome</keyword>
<dbReference type="Proteomes" id="UP001357452">
    <property type="component" value="Unassembled WGS sequence"/>
</dbReference>
<comment type="caution">
    <text evidence="3">The sequence shown here is derived from an EMBL/GenBank/DDBJ whole genome shotgun (WGS) entry which is preliminary data.</text>
</comment>
<name>A0ABU7RFE9_9BACT</name>
<evidence type="ECO:0000259" key="1">
    <source>
        <dbReference type="Pfam" id="PF03807"/>
    </source>
</evidence>
<evidence type="ECO:0000313" key="3">
    <source>
        <dbReference type="EMBL" id="MEE6186731.1"/>
    </source>
</evidence>
<feature type="domain" description="Pyrroline-5-carboxylate reductase catalytic N-terminal" evidence="1">
    <location>
        <begin position="3"/>
        <end position="86"/>
    </location>
</feature>
<evidence type="ECO:0000259" key="2">
    <source>
        <dbReference type="Pfam" id="PF10728"/>
    </source>
</evidence>
<organism evidence="3 4">
    <name type="scientific">Niabella digestorum</name>
    <dbReference type="NCBI Taxonomy" id="3117701"/>
    <lineage>
        <taxon>Bacteria</taxon>
        <taxon>Pseudomonadati</taxon>
        <taxon>Bacteroidota</taxon>
        <taxon>Chitinophagia</taxon>
        <taxon>Chitinophagales</taxon>
        <taxon>Chitinophagaceae</taxon>
        <taxon>Niabella</taxon>
    </lineage>
</organism>
<dbReference type="Gene3D" id="3.40.50.720">
    <property type="entry name" value="NAD(P)-binding Rossmann-like Domain"/>
    <property type="match status" value="1"/>
</dbReference>
<dbReference type="Pfam" id="PF10728">
    <property type="entry name" value="DUF2520"/>
    <property type="match status" value="1"/>
</dbReference>
<proteinExistence type="predicted"/>
<dbReference type="InterPro" id="IPR036291">
    <property type="entry name" value="NAD(P)-bd_dom_sf"/>
</dbReference>
<dbReference type="Pfam" id="PF03807">
    <property type="entry name" value="F420_oxidored"/>
    <property type="match status" value="1"/>
</dbReference>
<dbReference type="InterPro" id="IPR037108">
    <property type="entry name" value="TM1727-like_C_sf"/>
</dbReference>
<dbReference type="InterPro" id="IPR008927">
    <property type="entry name" value="6-PGluconate_DH-like_C_sf"/>
</dbReference>
<feature type="domain" description="DUF2520" evidence="2">
    <location>
        <begin position="123"/>
        <end position="248"/>
    </location>
</feature>